<dbReference type="PROSITE" id="PS50005">
    <property type="entry name" value="TPR"/>
    <property type="match status" value="2"/>
</dbReference>
<feature type="repeat" description="TPR" evidence="1">
    <location>
        <begin position="112"/>
        <end position="145"/>
    </location>
</feature>
<sequence>MLRYLSLSILLITLLILPTESQSRRVYDYYDRASQPSNLLTNVEGYHINLIYDGLRDKYYPKVENNIKFILDYFPNHPRALTILAQYTSEFHKYKFAEEYFGRALKLFPNTASTYGIYGFYLHRQGKLEEAIAQYRKAISLKEDYSEAYYNLGLALLDEGKAKEANKVAQKAYALNYPFLGLRKLLEKQGAWKPLKKSN</sequence>
<proteinExistence type="predicted"/>
<dbReference type="GO" id="GO:0097363">
    <property type="term" value="F:protein O-acetylglucosaminyltransferase activity"/>
    <property type="evidence" value="ECO:0007669"/>
    <property type="project" value="TreeGrafter"/>
</dbReference>
<dbReference type="InterPro" id="IPR011990">
    <property type="entry name" value="TPR-like_helical_dom_sf"/>
</dbReference>
<dbReference type="Gene3D" id="1.25.40.10">
    <property type="entry name" value="Tetratricopeptide repeat domain"/>
    <property type="match status" value="1"/>
</dbReference>
<dbReference type="InterPro" id="IPR019734">
    <property type="entry name" value="TPR_rpt"/>
</dbReference>
<evidence type="ECO:0000313" key="2">
    <source>
        <dbReference type="EMBL" id="BAW80578.1"/>
    </source>
</evidence>
<dbReference type="SMART" id="SM00028">
    <property type="entry name" value="TPR"/>
    <property type="match status" value="3"/>
</dbReference>
<dbReference type="SUPFAM" id="SSF48452">
    <property type="entry name" value="TPR-like"/>
    <property type="match status" value="1"/>
</dbReference>
<keyword evidence="1" id="KW-0802">TPR repeat</keyword>
<dbReference type="RefSeq" id="WP_172419069.1">
    <property type="nucleotide sequence ID" value="NZ_AP014836.1"/>
</dbReference>
<accession>A0A1Q2SN59</accession>
<feature type="repeat" description="TPR" evidence="1">
    <location>
        <begin position="78"/>
        <end position="111"/>
    </location>
</feature>
<gene>
    <name evidence="2" type="ORF">TAO_1208</name>
</gene>
<dbReference type="AlphaFoldDB" id="A0A1Q2SN59"/>
<reference evidence="2 3" key="1">
    <citation type="journal article" date="2017" name="ISME J.">
        <title>An acid-tolerant ammonia-oxidizing ?-proteobacterium from soil.</title>
        <authorList>
            <person name="Hayatsu M."/>
            <person name="Tago K."/>
            <person name="Uchiyama I."/>
            <person name="Toyoda A."/>
            <person name="Wang Y."/>
            <person name="Shimomura Y."/>
            <person name="Okubo T."/>
            <person name="Kurisu F."/>
            <person name="Hirono Y."/>
            <person name="Nonaka K."/>
            <person name="Akiyama H."/>
            <person name="Itoh T."/>
            <person name="Takami H."/>
        </authorList>
    </citation>
    <scope>NUCLEOTIDE SEQUENCE [LARGE SCALE GENOMIC DNA]</scope>
    <source>
        <strain evidence="2 3">TAO100</strain>
    </source>
</reference>
<dbReference type="PANTHER" id="PTHR44366">
    <property type="entry name" value="UDP-N-ACETYLGLUCOSAMINE--PEPTIDE N-ACETYLGLUCOSAMINYLTRANSFERASE 110 KDA SUBUNIT"/>
    <property type="match status" value="1"/>
</dbReference>
<evidence type="ECO:0000256" key="1">
    <source>
        <dbReference type="PROSITE-ProRule" id="PRU00339"/>
    </source>
</evidence>
<dbReference type="PANTHER" id="PTHR44366:SF1">
    <property type="entry name" value="UDP-N-ACETYLGLUCOSAMINE--PEPTIDE N-ACETYLGLUCOSAMINYLTRANSFERASE 110 KDA SUBUNIT"/>
    <property type="match status" value="1"/>
</dbReference>
<evidence type="ECO:0000313" key="3">
    <source>
        <dbReference type="Proteomes" id="UP000243679"/>
    </source>
</evidence>
<dbReference type="EMBL" id="AP014836">
    <property type="protein sequence ID" value="BAW80578.1"/>
    <property type="molecule type" value="Genomic_DNA"/>
</dbReference>
<protein>
    <submittedName>
        <fullName evidence="2">Hypothetical conserved protein</fullName>
    </submittedName>
</protein>
<keyword evidence="3" id="KW-1185">Reference proteome</keyword>
<dbReference type="KEGG" id="ntt:TAO_1208"/>
<dbReference type="GO" id="GO:0006493">
    <property type="term" value="P:protein O-linked glycosylation"/>
    <property type="evidence" value="ECO:0007669"/>
    <property type="project" value="InterPro"/>
</dbReference>
<dbReference type="Proteomes" id="UP000243679">
    <property type="component" value="Chromosome"/>
</dbReference>
<dbReference type="InterPro" id="IPR037919">
    <property type="entry name" value="OGT"/>
</dbReference>
<organism evidence="2 3">
    <name type="scientific">Candidatus Nitrosoglobus terrae</name>
    <dbReference type="NCBI Taxonomy" id="1630141"/>
    <lineage>
        <taxon>Bacteria</taxon>
        <taxon>Pseudomonadati</taxon>
        <taxon>Pseudomonadota</taxon>
        <taxon>Gammaproteobacteria</taxon>
        <taxon>Chromatiales</taxon>
        <taxon>Chromatiaceae</taxon>
        <taxon>Candidatus Nitrosoglobus</taxon>
    </lineage>
</organism>
<name>A0A1Q2SN59_9GAMM</name>
<dbReference type="Pfam" id="PF13414">
    <property type="entry name" value="TPR_11"/>
    <property type="match status" value="1"/>
</dbReference>